<dbReference type="EnsemblPlants" id="HORVU.MOREX.r3.7HG0646660.1">
    <property type="protein sequence ID" value="HORVU.MOREX.r3.7HG0646660.1.CDS1"/>
    <property type="gene ID" value="HORVU.MOREX.r3.7HG0646660"/>
</dbReference>
<dbReference type="Proteomes" id="UP000011116">
    <property type="component" value="Chromosome 7H"/>
</dbReference>
<dbReference type="Pfam" id="PF03478">
    <property type="entry name" value="Beta-prop_KIB1-4"/>
    <property type="match status" value="1"/>
</dbReference>
<sequence>MPPIFTERIVRGRARDRTLVGSPAARRRTSMAAASSLPCLVFHHGDDGQHSTTLYSIADGARRPCEETEEALRGKRSWVTSHGRLLVWDPVTLSTFLWDPRAANKIALPQWASPPAAGTDCVLSDDPTGPADCFTVVVLEPFESESDTALWYCHHAGGTSPPSPWTRRVYDLGGSWVSAPWGKFWTKRFVSGLTACRGKFYWPASADKYGVLDFSPEPSLTTVTMA</sequence>
<dbReference type="PANTHER" id="PTHR33127:SF89">
    <property type="entry name" value="OS06G0135800 PROTEIN"/>
    <property type="match status" value="1"/>
</dbReference>
<organism evidence="2 3">
    <name type="scientific">Hordeum vulgare subsp. vulgare</name>
    <name type="common">Domesticated barley</name>
    <dbReference type="NCBI Taxonomy" id="112509"/>
    <lineage>
        <taxon>Eukaryota</taxon>
        <taxon>Viridiplantae</taxon>
        <taxon>Streptophyta</taxon>
        <taxon>Embryophyta</taxon>
        <taxon>Tracheophyta</taxon>
        <taxon>Spermatophyta</taxon>
        <taxon>Magnoliopsida</taxon>
        <taxon>Liliopsida</taxon>
        <taxon>Poales</taxon>
        <taxon>Poaceae</taxon>
        <taxon>BOP clade</taxon>
        <taxon>Pooideae</taxon>
        <taxon>Triticodae</taxon>
        <taxon>Triticeae</taxon>
        <taxon>Hordeinae</taxon>
        <taxon>Hordeum</taxon>
    </lineage>
</organism>
<evidence type="ECO:0000313" key="2">
    <source>
        <dbReference type="EnsemblPlants" id="HORVU.MOREX.r3.7HG0646660.1.CDS1"/>
    </source>
</evidence>
<reference evidence="2" key="3">
    <citation type="submission" date="2022-01" db="UniProtKB">
        <authorList>
            <consortium name="EnsemblPlants"/>
        </authorList>
    </citation>
    <scope>IDENTIFICATION</scope>
    <source>
        <strain evidence="2">subsp. vulgare</strain>
    </source>
</reference>
<name>A0A8I6YZ04_HORVV</name>
<proteinExistence type="predicted"/>
<keyword evidence="3" id="KW-1185">Reference proteome</keyword>
<reference evidence="2" key="2">
    <citation type="submission" date="2020-10" db="EMBL/GenBank/DDBJ databases">
        <authorList>
            <person name="Scholz U."/>
            <person name="Mascher M."/>
            <person name="Fiebig A."/>
        </authorList>
    </citation>
    <scope>NUCLEOTIDE SEQUENCE [LARGE SCALE GENOMIC DNA]</scope>
    <source>
        <strain evidence="2">cv. Morex</strain>
    </source>
</reference>
<feature type="domain" description="KIB1-4 beta-propeller" evidence="1">
    <location>
        <begin position="55"/>
        <end position="217"/>
    </location>
</feature>
<dbReference type="PANTHER" id="PTHR33127">
    <property type="entry name" value="TRANSMEMBRANE PROTEIN"/>
    <property type="match status" value="1"/>
</dbReference>
<dbReference type="Gramene" id="HORVU.MOREX.r3.7HG0646660.1">
    <property type="protein sequence ID" value="HORVU.MOREX.r3.7HG0646660.1.CDS1"/>
    <property type="gene ID" value="HORVU.MOREX.r3.7HG0646660"/>
</dbReference>
<dbReference type="InterPro" id="IPR005174">
    <property type="entry name" value="KIB1-4_b-propeller"/>
</dbReference>
<evidence type="ECO:0000313" key="3">
    <source>
        <dbReference type="Proteomes" id="UP000011116"/>
    </source>
</evidence>
<dbReference type="AlphaFoldDB" id="A0A8I6YZ04"/>
<accession>A0A8I6YZ04</accession>
<protein>
    <recommendedName>
        <fullName evidence="1">KIB1-4 beta-propeller domain-containing protein</fullName>
    </recommendedName>
</protein>
<evidence type="ECO:0000259" key="1">
    <source>
        <dbReference type="Pfam" id="PF03478"/>
    </source>
</evidence>
<reference evidence="3" key="1">
    <citation type="journal article" date="2012" name="Nature">
        <title>A physical, genetic and functional sequence assembly of the barley genome.</title>
        <authorList>
            <consortium name="The International Barley Genome Sequencing Consortium"/>
            <person name="Mayer K.F."/>
            <person name="Waugh R."/>
            <person name="Brown J.W."/>
            <person name="Schulman A."/>
            <person name="Langridge P."/>
            <person name="Platzer M."/>
            <person name="Fincher G.B."/>
            <person name="Muehlbauer G.J."/>
            <person name="Sato K."/>
            <person name="Close T.J."/>
            <person name="Wise R.P."/>
            <person name="Stein N."/>
        </authorList>
    </citation>
    <scope>NUCLEOTIDE SEQUENCE [LARGE SCALE GENOMIC DNA]</scope>
    <source>
        <strain evidence="3">cv. Morex</strain>
    </source>
</reference>